<organism evidence="2 3">
    <name type="scientific">Mycolicibacterium austroafricanum</name>
    <name type="common">Mycobacterium austroafricanum</name>
    <dbReference type="NCBI Taxonomy" id="39687"/>
    <lineage>
        <taxon>Bacteria</taxon>
        <taxon>Bacillati</taxon>
        <taxon>Actinomycetota</taxon>
        <taxon>Actinomycetes</taxon>
        <taxon>Mycobacteriales</taxon>
        <taxon>Mycobacteriaceae</taxon>
        <taxon>Mycolicibacterium</taxon>
    </lineage>
</organism>
<dbReference type="Pfam" id="PF00300">
    <property type="entry name" value="His_Phos_1"/>
    <property type="match status" value="1"/>
</dbReference>
<evidence type="ECO:0000256" key="1">
    <source>
        <dbReference type="ARBA" id="ARBA00022801"/>
    </source>
</evidence>
<reference evidence="2" key="1">
    <citation type="submission" date="2023-07" db="EMBL/GenBank/DDBJ databases">
        <title>Degradation of tert-butanol by M. austroafricanum TBA100.</title>
        <authorList>
            <person name="Helbich S."/>
            <person name="Vainshtein Y."/>
        </authorList>
    </citation>
    <scope>NUCLEOTIDE SEQUENCE</scope>
    <source>
        <strain evidence="2">TBA100</strain>
    </source>
</reference>
<comment type="caution">
    <text evidence="2">The sequence shown here is derived from an EMBL/GenBank/DDBJ whole genome shotgun (WGS) entry which is preliminary data.</text>
</comment>
<dbReference type="SMART" id="SM00855">
    <property type="entry name" value="PGAM"/>
    <property type="match status" value="1"/>
</dbReference>
<protein>
    <submittedName>
        <fullName evidence="2">Histidine phosphatase family protein</fullName>
        <ecNumber evidence="2">3.1.3.-</ecNumber>
    </submittedName>
</protein>
<dbReference type="Gene3D" id="3.40.50.1240">
    <property type="entry name" value="Phosphoglycerate mutase-like"/>
    <property type="match status" value="1"/>
</dbReference>
<dbReference type="PANTHER" id="PTHR46517:SF1">
    <property type="entry name" value="FRUCTOSE-2,6-BISPHOSPHATASE TIGAR"/>
    <property type="match status" value="1"/>
</dbReference>
<sequence>MNLDAYWVRHGESTWNRAGVMQGQTAWPALTARGERDARLAAEELSRYGPTHVVSSDLDRAVRTARIIGVHLGVPVSLDPLLRERCWGLFEGRPVSEGHRLDATLASDQAVPHGESRDDVARRVRLFSASLTGMDGPVVVVTHGDVIREAVRLLADSRRHPDGLANGSIIRLNPDAATATHSRMSRQP</sequence>
<dbReference type="PANTHER" id="PTHR46517">
    <property type="entry name" value="FRUCTOSE-2,6-BISPHOSPHATASE TIGAR"/>
    <property type="match status" value="1"/>
</dbReference>
<gene>
    <name evidence="2" type="ORF">QYF68_04915</name>
</gene>
<dbReference type="InterPro" id="IPR051695">
    <property type="entry name" value="Phosphoglycerate_Mutase"/>
</dbReference>
<dbReference type="EMBL" id="JAUHTC010000021">
    <property type="protein sequence ID" value="MDN4517166.1"/>
    <property type="molecule type" value="Genomic_DNA"/>
</dbReference>
<keyword evidence="3" id="KW-1185">Reference proteome</keyword>
<evidence type="ECO:0000313" key="2">
    <source>
        <dbReference type="EMBL" id="MDN4517166.1"/>
    </source>
</evidence>
<dbReference type="CDD" id="cd07067">
    <property type="entry name" value="HP_PGM_like"/>
    <property type="match status" value="1"/>
</dbReference>
<evidence type="ECO:0000313" key="3">
    <source>
        <dbReference type="Proteomes" id="UP001172687"/>
    </source>
</evidence>
<accession>A0ABT8H8T5</accession>
<dbReference type="RefSeq" id="WP_301161297.1">
    <property type="nucleotide sequence ID" value="NZ_JAUHTC010000021.1"/>
</dbReference>
<dbReference type="InterPro" id="IPR013078">
    <property type="entry name" value="His_Pase_superF_clade-1"/>
</dbReference>
<name>A0ABT8H8T5_MYCAO</name>
<dbReference type="SUPFAM" id="SSF53254">
    <property type="entry name" value="Phosphoglycerate mutase-like"/>
    <property type="match status" value="1"/>
</dbReference>
<proteinExistence type="predicted"/>
<dbReference type="InterPro" id="IPR029033">
    <property type="entry name" value="His_PPase_superfam"/>
</dbReference>
<dbReference type="Proteomes" id="UP001172687">
    <property type="component" value="Unassembled WGS sequence"/>
</dbReference>
<dbReference type="EC" id="3.1.3.-" evidence="2"/>
<dbReference type="GO" id="GO:0016787">
    <property type="term" value="F:hydrolase activity"/>
    <property type="evidence" value="ECO:0007669"/>
    <property type="project" value="UniProtKB-KW"/>
</dbReference>
<keyword evidence="1 2" id="KW-0378">Hydrolase</keyword>